<organism evidence="2 3">
    <name type="scientific">Portunus trituberculatus</name>
    <name type="common">Swimming crab</name>
    <name type="synonym">Neptunus trituberculatus</name>
    <dbReference type="NCBI Taxonomy" id="210409"/>
    <lineage>
        <taxon>Eukaryota</taxon>
        <taxon>Metazoa</taxon>
        <taxon>Ecdysozoa</taxon>
        <taxon>Arthropoda</taxon>
        <taxon>Crustacea</taxon>
        <taxon>Multicrustacea</taxon>
        <taxon>Malacostraca</taxon>
        <taxon>Eumalacostraca</taxon>
        <taxon>Eucarida</taxon>
        <taxon>Decapoda</taxon>
        <taxon>Pleocyemata</taxon>
        <taxon>Brachyura</taxon>
        <taxon>Eubrachyura</taxon>
        <taxon>Portunoidea</taxon>
        <taxon>Portunidae</taxon>
        <taxon>Portuninae</taxon>
        <taxon>Portunus</taxon>
    </lineage>
</organism>
<keyword evidence="3" id="KW-1185">Reference proteome</keyword>
<gene>
    <name evidence="2" type="ORF">E2C01_076873</name>
</gene>
<accession>A0A5B7IPU6</accession>
<proteinExistence type="predicted"/>
<protein>
    <submittedName>
        <fullName evidence="2">Uncharacterized protein</fullName>
    </submittedName>
</protein>
<reference evidence="2 3" key="1">
    <citation type="submission" date="2019-05" db="EMBL/GenBank/DDBJ databases">
        <title>Another draft genome of Portunus trituberculatus and its Hox gene families provides insights of decapod evolution.</title>
        <authorList>
            <person name="Jeong J.-H."/>
            <person name="Song I."/>
            <person name="Kim S."/>
            <person name="Choi T."/>
            <person name="Kim D."/>
            <person name="Ryu S."/>
            <person name="Kim W."/>
        </authorList>
    </citation>
    <scope>NUCLEOTIDE SEQUENCE [LARGE SCALE GENOMIC DNA]</scope>
    <source>
        <tissue evidence="2">Muscle</tissue>
    </source>
</reference>
<name>A0A5B7IPU6_PORTR</name>
<comment type="caution">
    <text evidence="2">The sequence shown here is derived from an EMBL/GenBank/DDBJ whole genome shotgun (WGS) entry which is preliminary data.</text>
</comment>
<dbReference type="EMBL" id="VSRR010059155">
    <property type="protein sequence ID" value="MPC82224.1"/>
    <property type="molecule type" value="Genomic_DNA"/>
</dbReference>
<evidence type="ECO:0000256" key="1">
    <source>
        <dbReference type="SAM" id="MobiDB-lite"/>
    </source>
</evidence>
<sequence>MHTADDDLGVDRATLRRGGAALGIGQARSTGHGTARHQALQRGPGRPIPDPNPSVRAWAAPPAAASHRHVIASIQHNKGCATSGRWTKEPMEMALAARRRCNMDRRPHRPVVTANTILATITSGRRGVPTV</sequence>
<feature type="region of interest" description="Disordered" evidence="1">
    <location>
        <begin position="25"/>
        <end position="58"/>
    </location>
</feature>
<dbReference type="AlphaFoldDB" id="A0A5B7IPU6"/>
<evidence type="ECO:0000313" key="3">
    <source>
        <dbReference type="Proteomes" id="UP000324222"/>
    </source>
</evidence>
<dbReference type="Proteomes" id="UP000324222">
    <property type="component" value="Unassembled WGS sequence"/>
</dbReference>
<evidence type="ECO:0000313" key="2">
    <source>
        <dbReference type="EMBL" id="MPC82224.1"/>
    </source>
</evidence>